<dbReference type="FunFam" id="3.10.20.580:FF:000001">
    <property type="entry name" value="Ribonuclease J"/>
    <property type="match status" value="1"/>
</dbReference>
<dbReference type="PANTHER" id="PTHR43694:SF4">
    <property type="entry name" value="RIBONUCLEASE J 2"/>
    <property type="match status" value="1"/>
</dbReference>
<evidence type="ECO:0000259" key="16">
    <source>
        <dbReference type="SMART" id="SM00849"/>
    </source>
</evidence>
<comment type="subcellular location">
    <subcellularLocation>
        <location evidence="1 11 12">Cytoplasm</location>
    </subcellularLocation>
</comment>
<dbReference type="GO" id="GO:0004521">
    <property type="term" value="F:RNA endonuclease activity"/>
    <property type="evidence" value="ECO:0007669"/>
    <property type="project" value="UniProtKB-UniRule"/>
</dbReference>
<dbReference type="EC" id="3.1.-.-" evidence="11 12"/>
<dbReference type="SMART" id="SM00849">
    <property type="entry name" value="Lactamase_B"/>
    <property type="match status" value="1"/>
</dbReference>
<evidence type="ECO:0000256" key="14">
    <source>
        <dbReference type="PIRSR" id="PIRSR004803-2"/>
    </source>
</evidence>
<evidence type="ECO:0000256" key="5">
    <source>
        <dbReference type="ARBA" id="ARBA00022723"/>
    </source>
</evidence>
<name>A0A0E1X681_STAAU</name>
<dbReference type="PANTHER" id="PTHR43694">
    <property type="entry name" value="RIBONUCLEASE J"/>
    <property type="match status" value="1"/>
</dbReference>
<keyword evidence="5 12" id="KW-0479">Metal-binding</keyword>
<keyword evidence="2 11" id="KW-0963">Cytoplasm</keyword>
<evidence type="ECO:0000256" key="3">
    <source>
        <dbReference type="ARBA" id="ARBA00022552"/>
    </source>
</evidence>
<keyword evidence="7 11" id="KW-0378">Hydrolase</keyword>
<feature type="active site" description="Proton acceptor" evidence="13">
    <location>
        <position position="387"/>
    </location>
</feature>
<feature type="binding site" evidence="15">
    <location>
        <position position="161"/>
    </location>
    <ligand>
        <name>Zn(2+)</name>
        <dbReference type="ChEBI" id="CHEBI:29105"/>
        <label>1</label>
        <note>catalytic</note>
    </ligand>
</feature>
<dbReference type="AlphaFoldDB" id="A0A0E1X681"/>
<sequence length="574" mass="64481">MNSEFIYGRVTNLGGKILSLIKKKNKDIRIIPLGGVGEIAKNMYIVEVDDEMFMLDAGLMFPEDEMLGIDIVIPDISYVLENKEKLKGIFLTHGHEHAIGAVSYVLEQLDAPVYGSKLTIALIKENMKARNIDKKVRYYTVNNDSIMRFKNVNISFFNTTHSIPDSLGVCIHTSYGAIVYTGEFKFDQSLHGHYAPDIKRMAEIGEEGVFVLISDSTEAEKPGYNTPENVIEHHMYDAFAKVRGRLIVSCYASNFIRIQQVLNIASKLNRKVSFLGRSLESSFNIARKMGYFDIPKDLLIPITEVDNYPKNEVIIIATGMQGEPVEALSQMAQHKHKIMNIEEGDSVFLAITASANMEVIIANTLNELVRAGAHIIPNNKKIHASSHGCMEELKMMINIMKPEYFIPVQGEFKMQIAHAKLAAEAGVAPEKIFLVEKGDVINYNGKDMILNEKVNSGNILIDGIGIGDVGNIVLRDRHLLAEDGIFIAVVTLDPKNRRIAAGPEIQSRGFVYVRESEDLLREAEEKVREIVEAGLQEKRIEWSEIKQNMRDQISKLLFESTKRRPMIIPVISEI</sequence>
<dbReference type="Gene3D" id="3.10.20.580">
    <property type="match status" value="1"/>
</dbReference>
<evidence type="ECO:0000256" key="12">
    <source>
        <dbReference type="PIRNR" id="PIRNR004803"/>
    </source>
</evidence>
<dbReference type="InterPro" id="IPR001279">
    <property type="entry name" value="Metallo-B-lactamas"/>
</dbReference>
<comment type="subunit">
    <text evidence="11">Homodimer, may be a subunit of the RNA degradosome.</text>
</comment>
<dbReference type="Gene3D" id="3.60.15.10">
    <property type="entry name" value="Ribonuclease Z/Hydroxyacylglutathione hydrolase-like"/>
    <property type="match status" value="1"/>
</dbReference>
<feature type="domain" description="Metallo-beta-lactamase" evidence="16">
    <location>
        <begin position="40"/>
        <end position="234"/>
    </location>
</feature>
<dbReference type="HOGENOM" id="CLU_008727_3_1_9"/>
<feature type="binding site" evidence="11 14">
    <location>
        <begin position="383"/>
        <end position="387"/>
    </location>
    <ligand>
        <name>substrate</name>
    </ligand>
</feature>
<dbReference type="InterPro" id="IPR036866">
    <property type="entry name" value="RibonucZ/Hydroxyglut_hydro"/>
</dbReference>
<dbReference type="Gene3D" id="3.40.50.10710">
    <property type="entry name" value="Metallo-hydrolase/oxidoreductase"/>
    <property type="match status" value="1"/>
</dbReference>
<keyword evidence="6 11" id="KW-0255">Endonuclease</keyword>
<keyword evidence="9 11" id="KW-0269">Exonuclease</keyword>
<evidence type="ECO:0000256" key="13">
    <source>
        <dbReference type="PIRSR" id="PIRSR004803-1"/>
    </source>
</evidence>
<keyword evidence="8 15" id="KW-0862">Zinc</keyword>
<keyword evidence="4 11" id="KW-0540">Nuclease</keyword>
<comment type="cofactor">
    <cofactor evidence="12 15">
        <name>Zn(2+)</name>
        <dbReference type="ChEBI" id="CHEBI:29105"/>
    </cofactor>
    <text evidence="12 15">Binds 2 Zn(2+) ions per subunit. It is not clear if Zn(2+) or Mg(2+) is physiologically important.</text>
</comment>
<dbReference type="PIRSF" id="PIRSF004803">
    <property type="entry name" value="RnjA"/>
    <property type="match status" value="1"/>
</dbReference>
<dbReference type="HAMAP" id="MF_01491">
    <property type="entry name" value="RNase_J_bact"/>
    <property type="match status" value="1"/>
</dbReference>
<accession>A0A0E1X681</accession>
<dbReference type="InterPro" id="IPR030854">
    <property type="entry name" value="RNase_J_bac"/>
</dbReference>
<dbReference type="GO" id="GO:0004534">
    <property type="term" value="F:5'-3' RNA exonuclease activity"/>
    <property type="evidence" value="ECO:0007669"/>
    <property type="project" value="UniProtKB-UniRule"/>
</dbReference>
<evidence type="ECO:0000256" key="4">
    <source>
        <dbReference type="ARBA" id="ARBA00022722"/>
    </source>
</evidence>
<dbReference type="Proteomes" id="UP000003455">
    <property type="component" value="Chromosome"/>
</dbReference>
<dbReference type="CDD" id="cd07714">
    <property type="entry name" value="RNaseJ_MBL-fold"/>
    <property type="match status" value="1"/>
</dbReference>
<evidence type="ECO:0000256" key="2">
    <source>
        <dbReference type="ARBA" id="ARBA00022490"/>
    </source>
</evidence>
<dbReference type="GO" id="GO:0008270">
    <property type="term" value="F:zinc ion binding"/>
    <property type="evidence" value="ECO:0007669"/>
    <property type="project" value="InterPro"/>
</dbReference>
<comment type="function">
    <text evidence="11">An RNase that has 5'-3' exonuclease and possibly endonuclease activity. Involved in maturation of rRNA and in some organisms also mRNA maturation and/or decay.</text>
</comment>
<evidence type="ECO:0000256" key="8">
    <source>
        <dbReference type="ARBA" id="ARBA00022833"/>
    </source>
</evidence>
<dbReference type="GO" id="GO:0006364">
    <property type="term" value="P:rRNA processing"/>
    <property type="evidence" value="ECO:0007669"/>
    <property type="project" value="UniProtKB-UniRule"/>
</dbReference>
<feature type="binding site" evidence="14">
    <location>
        <begin position="252"/>
        <end position="254"/>
    </location>
    <ligand>
        <name>substrate</name>
    </ligand>
</feature>
<feature type="binding site" evidence="15">
    <location>
        <position position="95"/>
    </location>
    <ligand>
        <name>Zn(2+)</name>
        <dbReference type="ChEBI" id="CHEBI:29105"/>
        <label>1</label>
        <note>catalytic</note>
    </ligand>
</feature>
<dbReference type="InterPro" id="IPR055132">
    <property type="entry name" value="RNase_J_b_CASP"/>
</dbReference>
<feature type="binding site" evidence="15">
    <location>
        <position position="462"/>
    </location>
    <ligand>
        <name>Ca(2+)</name>
        <dbReference type="ChEBI" id="CHEBI:29108"/>
    </ligand>
</feature>
<dbReference type="EMBL" id="ACJA02000004">
    <property type="protein sequence ID" value="EFH94882.1"/>
    <property type="molecule type" value="Genomic_DNA"/>
</dbReference>
<dbReference type="InterPro" id="IPR041636">
    <property type="entry name" value="RNase_J_C"/>
</dbReference>
<dbReference type="NCBIfam" id="TIGR00649">
    <property type="entry name" value="MG423"/>
    <property type="match status" value="1"/>
</dbReference>
<dbReference type="Pfam" id="PF17770">
    <property type="entry name" value="RNase_J_C"/>
    <property type="match status" value="1"/>
</dbReference>
<feature type="binding site" evidence="15">
    <location>
        <position position="68"/>
    </location>
    <ligand>
        <name>Ca(2+)</name>
        <dbReference type="ChEBI" id="CHEBI:29108"/>
    </ligand>
</feature>
<dbReference type="SUPFAM" id="SSF56281">
    <property type="entry name" value="Metallo-hydrolase/oxidoreductase"/>
    <property type="match status" value="1"/>
</dbReference>
<keyword evidence="10 11" id="KW-0694">RNA-binding</keyword>
<protein>
    <recommendedName>
        <fullName evidence="11 12">Ribonuclease J</fullName>
        <shortName evidence="11">RNase J</shortName>
        <ecNumber evidence="11 12">3.1.-.-</ecNumber>
    </recommendedName>
</protein>
<dbReference type="InterPro" id="IPR004613">
    <property type="entry name" value="RNase_J"/>
</dbReference>
<evidence type="ECO:0000256" key="9">
    <source>
        <dbReference type="ARBA" id="ARBA00022839"/>
    </source>
</evidence>
<feature type="binding site" evidence="15">
    <location>
        <position position="93"/>
    </location>
    <ligand>
        <name>Zn(2+)</name>
        <dbReference type="ChEBI" id="CHEBI:29105"/>
        <label>1</label>
        <note>catalytic</note>
    </ligand>
</feature>
<evidence type="ECO:0000256" key="11">
    <source>
        <dbReference type="HAMAP-Rule" id="MF_01491"/>
    </source>
</evidence>
<keyword evidence="15" id="KW-0106">Calcium</keyword>
<dbReference type="InterPro" id="IPR042173">
    <property type="entry name" value="RNase_J_2"/>
</dbReference>
<dbReference type="GO" id="GO:0003723">
    <property type="term" value="F:RNA binding"/>
    <property type="evidence" value="ECO:0007669"/>
    <property type="project" value="UniProtKB-UniRule"/>
</dbReference>
<dbReference type="Pfam" id="PF00753">
    <property type="entry name" value="Lactamase_B"/>
    <property type="match status" value="1"/>
</dbReference>
<evidence type="ECO:0000256" key="15">
    <source>
        <dbReference type="PIRSR" id="PIRSR004803-3"/>
    </source>
</evidence>
<proteinExistence type="inferred from homology"/>
<comment type="cofactor">
    <cofactor evidence="15">
        <name>Ca(2+)</name>
        <dbReference type="ChEBI" id="CHEBI:29108"/>
    </cofactor>
    <text evidence="15">Binds 1 Ca(2+) cation per subunit. Seen in 1 crystal structure, it is not clear if it is physiologically important.</text>
</comment>
<comment type="similarity">
    <text evidence="11 12">Belongs to the metallo-beta-lactamase superfamily. RNA-metabolizing metallo-beta-lactamase-like family. Bacterial RNase J subfamily.</text>
</comment>
<evidence type="ECO:0000256" key="6">
    <source>
        <dbReference type="ARBA" id="ARBA00022759"/>
    </source>
</evidence>
<evidence type="ECO:0000256" key="1">
    <source>
        <dbReference type="ARBA" id="ARBA00004496"/>
    </source>
</evidence>
<evidence type="ECO:0000256" key="7">
    <source>
        <dbReference type="ARBA" id="ARBA00022801"/>
    </source>
</evidence>
<dbReference type="InterPro" id="IPR011108">
    <property type="entry name" value="RMMBL"/>
</dbReference>
<feature type="binding site" evidence="15">
    <location>
        <position position="70"/>
    </location>
    <ligand>
        <name>Ca(2+)</name>
        <dbReference type="ChEBI" id="CHEBI:29108"/>
    </ligand>
</feature>
<organism evidence="17">
    <name type="scientific">Staphylococcus aureus subsp. aureus MN8</name>
    <dbReference type="NCBI Taxonomy" id="548470"/>
    <lineage>
        <taxon>Bacteria</taxon>
        <taxon>Bacillati</taxon>
        <taxon>Bacillota</taxon>
        <taxon>Bacilli</taxon>
        <taxon>Bacillales</taxon>
        <taxon>Staphylococcaceae</taxon>
        <taxon>Staphylococcus</taxon>
    </lineage>
</organism>
<comment type="caution">
    <text evidence="17">The sequence shown here is derived from an EMBL/GenBank/DDBJ whole genome shotgun (WGS) entry which is preliminary data.</text>
</comment>
<dbReference type="Pfam" id="PF22505">
    <property type="entry name" value="RNase_J_b_CASP"/>
    <property type="match status" value="1"/>
</dbReference>
<dbReference type="FunFam" id="3.40.50.10710:FF:000002">
    <property type="entry name" value="Ribonuclease J 2"/>
    <property type="match status" value="1"/>
</dbReference>
<evidence type="ECO:0000256" key="10">
    <source>
        <dbReference type="ARBA" id="ARBA00022884"/>
    </source>
</evidence>
<gene>
    <name evidence="11" type="primary">rnj</name>
    <name evidence="17" type="ORF">HMPREF0769_12503</name>
</gene>
<feature type="active site" description="Proton donor" evidence="13">
    <location>
        <position position="215"/>
    </location>
</feature>
<dbReference type="Pfam" id="PF07521">
    <property type="entry name" value="RMMBL"/>
    <property type="match status" value="1"/>
</dbReference>
<keyword evidence="3 11" id="KW-0698">rRNA processing</keyword>
<reference evidence="17" key="1">
    <citation type="submission" date="2010-05" db="EMBL/GenBank/DDBJ databases">
        <authorList>
            <person name="Muzny D."/>
            <person name="Qin X."/>
            <person name="Buhay C."/>
            <person name="Dugan-Rocha S."/>
            <person name="Ding Y."/>
            <person name="Chen G."/>
            <person name="Hawes A."/>
            <person name="Holder M."/>
            <person name="Jhangiani S."/>
            <person name="Johnson A."/>
            <person name="Khan Z."/>
            <person name="Li Z."/>
            <person name="Liu W."/>
            <person name="Liu X."/>
            <person name="Perez L."/>
            <person name="Shen H."/>
            <person name="Wang Q."/>
            <person name="Watt J."/>
            <person name="Xi L."/>
            <person name="Xin Y."/>
            <person name="Zhou J."/>
            <person name="Deng J."/>
            <person name="Jiang H."/>
            <person name="Liu Y."/>
            <person name="Qu J."/>
            <person name="Song X.-Z."/>
            <person name="Zhang L."/>
            <person name="Villasana D."/>
            <person name="Johnson A."/>
            <person name="Liu J."/>
            <person name="Liyanage D."/>
            <person name="Lorensuhewa L."/>
            <person name="Robinson T."/>
            <person name="Song A."/>
            <person name="Song B.-B."/>
            <person name="Dinh H."/>
            <person name="Thornton R."/>
            <person name="Coyle M."/>
            <person name="Francisco L."/>
            <person name="Jackson L."/>
            <person name="Javaid M."/>
            <person name="Korchina V."/>
            <person name="Kovar C."/>
            <person name="Mata R."/>
            <person name="Mathew T."/>
            <person name="Ngo R."/>
            <person name="Nguyen L."/>
            <person name="Nguyen N."/>
            <person name="Okwuonu G."/>
            <person name="Ongeri F."/>
            <person name="Pham C."/>
            <person name="Simmons D."/>
            <person name="Wilczek-Boney K."/>
            <person name="Hale W."/>
            <person name="Jakkamsetti A."/>
            <person name="Pham P."/>
            <person name="Ruth R."/>
            <person name="San Lucas F."/>
            <person name="Warren J."/>
            <person name="Zhang J."/>
            <person name="Zhao Z."/>
            <person name="Zhou C."/>
            <person name="Zhu D."/>
            <person name="Lee S."/>
            <person name="Bess C."/>
            <person name="Blankenburg K."/>
            <person name="Forbes L."/>
            <person name="Fu Q."/>
            <person name="Gubbala S."/>
            <person name="Hirani K."/>
            <person name="Jayaseelan J.C."/>
            <person name="Lara F."/>
            <person name="Munidasa M."/>
            <person name="Palculict T."/>
            <person name="Patil S."/>
            <person name="Pu L.-L."/>
            <person name="Saada N."/>
            <person name="Tang L."/>
            <person name="Weissenberger G."/>
            <person name="Zhu Y."/>
            <person name="Hemphill L."/>
            <person name="Shang Y."/>
            <person name="Youmans B."/>
            <person name="Ayvaz T."/>
            <person name="Ross M."/>
            <person name="Santibanez J."/>
            <person name="Aqrawi P."/>
            <person name="Gross S."/>
            <person name="Joshi V."/>
            <person name="Fowler G."/>
            <person name="Nazareth L."/>
            <person name="Reid J."/>
            <person name="Worley K."/>
            <person name="Petrosino J."/>
            <person name="Highlander S."/>
            <person name="Gibbs R."/>
        </authorList>
    </citation>
    <scope>NUCLEOTIDE SEQUENCE [LARGE SCALE GENOMIC DNA]</scope>
    <source>
        <strain evidence="17">MN8</strain>
    </source>
</reference>
<dbReference type="GO" id="GO:0005737">
    <property type="term" value="C:cytoplasm"/>
    <property type="evidence" value="ECO:0007669"/>
    <property type="project" value="UniProtKB-SubCell"/>
</dbReference>
<evidence type="ECO:0000313" key="17">
    <source>
        <dbReference type="EMBL" id="EFH94882.1"/>
    </source>
</evidence>